<protein>
    <submittedName>
        <fullName evidence="2">TrkA C-terminal domain-containing protein</fullName>
    </submittedName>
</protein>
<evidence type="ECO:0000313" key="2">
    <source>
        <dbReference type="EMBL" id="MFC6672153.1"/>
    </source>
</evidence>
<dbReference type="Gene3D" id="3.30.70.1450">
    <property type="entry name" value="Regulator of K+ conductance, C-terminal domain"/>
    <property type="match status" value="1"/>
</dbReference>
<dbReference type="Pfam" id="PF02080">
    <property type="entry name" value="TrkA_C"/>
    <property type="match status" value="1"/>
</dbReference>
<sequence length="55" mass="5937">MGLAEQGVDLVDVRRGALRVPGRLLDTRLRPGDVLLLTGKREALDRASARLLEGA</sequence>
<dbReference type="EMBL" id="JBHSWE010000001">
    <property type="protein sequence ID" value="MFC6672153.1"/>
    <property type="molecule type" value="Genomic_DNA"/>
</dbReference>
<dbReference type="Proteomes" id="UP001596422">
    <property type="component" value="Unassembled WGS sequence"/>
</dbReference>
<organism evidence="2 3">
    <name type="scientific">Marinobacterium aestuariivivens</name>
    <dbReference type="NCBI Taxonomy" id="1698799"/>
    <lineage>
        <taxon>Bacteria</taxon>
        <taxon>Pseudomonadati</taxon>
        <taxon>Pseudomonadota</taxon>
        <taxon>Gammaproteobacteria</taxon>
        <taxon>Oceanospirillales</taxon>
        <taxon>Oceanospirillaceae</taxon>
        <taxon>Marinobacterium</taxon>
    </lineage>
</organism>
<dbReference type="InterPro" id="IPR006037">
    <property type="entry name" value="RCK_C"/>
</dbReference>
<keyword evidence="3" id="KW-1185">Reference proteome</keyword>
<proteinExistence type="predicted"/>
<dbReference type="SUPFAM" id="SSF116726">
    <property type="entry name" value="TrkA C-terminal domain-like"/>
    <property type="match status" value="1"/>
</dbReference>
<feature type="domain" description="RCK C-terminal" evidence="1">
    <location>
        <begin position="1"/>
        <end position="53"/>
    </location>
</feature>
<dbReference type="PROSITE" id="PS51202">
    <property type="entry name" value="RCK_C"/>
    <property type="match status" value="1"/>
</dbReference>
<evidence type="ECO:0000259" key="1">
    <source>
        <dbReference type="PROSITE" id="PS51202"/>
    </source>
</evidence>
<dbReference type="RefSeq" id="WP_379913215.1">
    <property type="nucleotide sequence ID" value="NZ_JBHSWE010000001.1"/>
</dbReference>
<evidence type="ECO:0000313" key="3">
    <source>
        <dbReference type="Proteomes" id="UP001596422"/>
    </source>
</evidence>
<reference evidence="3" key="1">
    <citation type="journal article" date="2019" name="Int. J. Syst. Evol. Microbiol.">
        <title>The Global Catalogue of Microorganisms (GCM) 10K type strain sequencing project: providing services to taxonomists for standard genome sequencing and annotation.</title>
        <authorList>
            <consortium name="The Broad Institute Genomics Platform"/>
            <consortium name="The Broad Institute Genome Sequencing Center for Infectious Disease"/>
            <person name="Wu L."/>
            <person name="Ma J."/>
        </authorList>
    </citation>
    <scope>NUCLEOTIDE SEQUENCE [LARGE SCALE GENOMIC DNA]</scope>
    <source>
        <strain evidence="3">NBRC 111756</strain>
    </source>
</reference>
<gene>
    <name evidence="2" type="ORF">ACFQDL_20350</name>
</gene>
<dbReference type="InterPro" id="IPR036721">
    <property type="entry name" value="RCK_C_sf"/>
</dbReference>
<accession>A0ABW2A458</accession>
<comment type="caution">
    <text evidence="2">The sequence shown here is derived from an EMBL/GenBank/DDBJ whole genome shotgun (WGS) entry which is preliminary data.</text>
</comment>
<name>A0ABW2A458_9GAMM</name>